<accession>A0A5B7EIQ1</accession>
<keyword evidence="2" id="KW-1185">Reference proteome</keyword>
<gene>
    <name evidence="1" type="ORF">E2C01_027665</name>
</gene>
<evidence type="ECO:0000313" key="2">
    <source>
        <dbReference type="Proteomes" id="UP000324222"/>
    </source>
</evidence>
<evidence type="ECO:0000313" key="1">
    <source>
        <dbReference type="EMBL" id="MPC34281.1"/>
    </source>
</evidence>
<sequence>MNIRDDLMGRTDMKGYERFSGASLEHPSTSHTRDMLLLVVVGERCDEGDHGTVEPGDGTWHNEASIIVAKVATMLSLDV</sequence>
<comment type="caution">
    <text evidence="1">The sequence shown here is derived from an EMBL/GenBank/DDBJ whole genome shotgun (WGS) entry which is preliminary data.</text>
</comment>
<dbReference type="EMBL" id="VSRR010003021">
    <property type="protein sequence ID" value="MPC34281.1"/>
    <property type="molecule type" value="Genomic_DNA"/>
</dbReference>
<organism evidence="1 2">
    <name type="scientific">Portunus trituberculatus</name>
    <name type="common">Swimming crab</name>
    <name type="synonym">Neptunus trituberculatus</name>
    <dbReference type="NCBI Taxonomy" id="210409"/>
    <lineage>
        <taxon>Eukaryota</taxon>
        <taxon>Metazoa</taxon>
        <taxon>Ecdysozoa</taxon>
        <taxon>Arthropoda</taxon>
        <taxon>Crustacea</taxon>
        <taxon>Multicrustacea</taxon>
        <taxon>Malacostraca</taxon>
        <taxon>Eumalacostraca</taxon>
        <taxon>Eucarida</taxon>
        <taxon>Decapoda</taxon>
        <taxon>Pleocyemata</taxon>
        <taxon>Brachyura</taxon>
        <taxon>Eubrachyura</taxon>
        <taxon>Portunoidea</taxon>
        <taxon>Portunidae</taxon>
        <taxon>Portuninae</taxon>
        <taxon>Portunus</taxon>
    </lineage>
</organism>
<dbReference type="Proteomes" id="UP000324222">
    <property type="component" value="Unassembled WGS sequence"/>
</dbReference>
<name>A0A5B7EIQ1_PORTR</name>
<reference evidence="1 2" key="1">
    <citation type="submission" date="2019-05" db="EMBL/GenBank/DDBJ databases">
        <title>Another draft genome of Portunus trituberculatus and its Hox gene families provides insights of decapod evolution.</title>
        <authorList>
            <person name="Jeong J.-H."/>
            <person name="Song I."/>
            <person name="Kim S."/>
            <person name="Choi T."/>
            <person name="Kim D."/>
            <person name="Ryu S."/>
            <person name="Kim W."/>
        </authorList>
    </citation>
    <scope>NUCLEOTIDE SEQUENCE [LARGE SCALE GENOMIC DNA]</scope>
    <source>
        <tissue evidence="1">Muscle</tissue>
    </source>
</reference>
<protein>
    <submittedName>
        <fullName evidence="1">Uncharacterized protein</fullName>
    </submittedName>
</protein>
<proteinExistence type="predicted"/>
<dbReference type="AlphaFoldDB" id="A0A5B7EIQ1"/>